<dbReference type="SUPFAM" id="SSF140453">
    <property type="entry name" value="EsxAB dimer-like"/>
    <property type="match status" value="1"/>
</dbReference>
<organism evidence="2 3">
    <name type="scientific">Kineococcus radiotolerans</name>
    <dbReference type="NCBI Taxonomy" id="131568"/>
    <lineage>
        <taxon>Bacteria</taxon>
        <taxon>Bacillati</taxon>
        <taxon>Actinomycetota</taxon>
        <taxon>Actinomycetes</taxon>
        <taxon>Kineosporiales</taxon>
        <taxon>Kineosporiaceae</taxon>
        <taxon>Kineococcus</taxon>
    </lineage>
</organism>
<dbReference type="OMA" id="ITEWTIT"/>
<comment type="caution">
    <text evidence="2">The sequence shown here is derived from an EMBL/GenBank/DDBJ whole genome shotgun (WGS) entry which is preliminary data.</text>
</comment>
<sequence>MSRFEVDSARVEQASAAVARSSSSIAAEVEAMVRHLLDLESCWKGQAAAGFQALSGQWRGTQDRVRSALDDIQRALAQAGRQYADVESANARMFTP</sequence>
<dbReference type="Proteomes" id="UP000533269">
    <property type="component" value="Unassembled WGS sequence"/>
</dbReference>
<protein>
    <recommendedName>
        <fullName evidence="1">ESAT-6-like protein</fullName>
    </recommendedName>
</protein>
<dbReference type="InterPro" id="IPR010310">
    <property type="entry name" value="T7SS_ESAT-6-like"/>
</dbReference>
<dbReference type="RefSeq" id="WP_012086650.1">
    <property type="nucleotide sequence ID" value="NZ_JACHVY010000002.1"/>
</dbReference>
<accession>A0A7W4XXH1</accession>
<dbReference type="Gene3D" id="1.10.287.1060">
    <property type="entry name" value="ESAT-6-like"/>
    <property type="match status" value="1"/>
</dbReference>
<gene>
    <name evidence="2" type="ORF">FHR75_002753</name>
</gene>
<evidence type="ECO:0000313" key="3">
    <source>
        <dbReference type="Proteomes" id="UP000533269"/>
    </source>
</evidence>
<dbReference type="EMBL" id="JACHVY010000002">
    <property type="protein sequence ID" value="MBB2901938.1"/>
    <property type="molecule type" value="Genomic_DNA"/>
</dbReference>
<dbReference type="InterPro" id="IPR036689">
    <property type="entry name" value="ESAT-6-like_sf"/>
</dbReference>
<reference evidence="2 3" key="1">
    <citation type="submission" date="2020-08" db="EMBL/GenBank/DDBJ databases">
        <title>The Agave Microbiome: Exploring the role of microbial communities in plant adaptations to desert environments.</title>
        <authorList>
            <person name="Partida-Martinez L.P."/>
        </authorList>
    </citation>
    <scope>NUCLEOTIDE SEQUENCE [LARGE SCALE GENOMIC DNA]</scope>
    <source>
        <strain evidence="2 3">AS2.23</strain>
    </source>
</reference>
<dbReference type="AlphaFoldDB" id="A0A7W4XXH1"/>
<evidence type="ECO:0000256" key="1">
    <source>
        <dbReference type="RuleBase" id="RU362001"/>
    </source>
</evidence>
<proteinExistence type="inferred from homology"/>
<name>A0A7W4XXH1_KINRA</name>
<dbReference type="NCBIfam" id="TIGR03930">
    <property type="entry name" value="WXG100_ESAT6"/>
    <property type="match status" value="1"/>
</dbReference>
<comment type="similarity">
    <text evidence="1">Belongs to the WXG100 family.</text>
</comment>
<evidence type="ECO:0000313" key="2">
    <source>
        <dbReference type="EMBL" id="MBB2901938.1"/>
    </source>
</evidence>
<reference evidence="2 3" key="2">
    <citation type="submission" date="2020-08" db="EMBL/GenBank/DDBJ databases">
        <authorList>
            <person name="Partida-Martinez L."/>
            <person name="Huntemann M."/>
            <person name="Clum A."/>
            <person name="Wang J."/>
            <person name="Palaniappan K."/>
            <person name="Ritter S."/>
            <person name="Chen I.-M."/>
            <person name="Stamatis D."/>
            <person name="Reddy T."/>
            <person name="O'Malley R."/>
            <person name="Daum C."/>
            <person name="Shapiro N."/>
            <person name="Ivanova N."/>
            <person name="Kyrpides N."/>
            <person name="Woyke T."/>
        </authorList>
    </citation>
    <scope>NUCLEOTIDE SEQUENCE [LARGE SCALE GENOMIC DNA]</scope>
    <source>
        <strain evidence="2 3">AS2.23</strain>
    </source>
</reference>
<dbReference type="Pfam" id="PF06013">
    <property type="entry name" value="WXG100"/>
    <property type="match status" value="1"/>
</dbReference>